<dbReference type="Gene3D" id="2.170.130.10">
    <property type="entry name" value="TonB-dependent receptor, plug domain"/>
    <property type="match status" value="1"/>
</dbReference>
<keyword evidence="2 10" id="KW-0813">Transport</keyword>
<dbReference type="RefSeq" id="WP_045969985.1">
    <property type="nucleotide sequence ID" value="NZ_CP090145.1"/>
</dbReference>
<evidence type="ECO:0000256" key="2">
    <source>
        <dbReference type="ARBA" id="ARBA00022448"/>
    </source>
</evidence>
<organism evidence="15 16">
    <name type="scientific">Flavobacterium sediminilitoris</name>
    <dbReference type="NCBI Taxonomy" id="2024526"/>
    <lineage>
        <taxon>Bacteria</taxon>
        <taxon>Pseudomonadati</taxon>
        <taxon>Bacteroidota</taxon>
        <taxon>Flavobacteriia</taxon>
        <taxon>Flavobacteriales</taxon>
        <taxon>Flavobacteriaceae</taxon>
        <taxon>Flavobacterium</taxon>
    </lineage>
</organism>
<dbReference type="PROSITE" id="PS01156">
    <property type="entry name" value="TONB_DEPENDENT_REC_2"/>
    <property type="match status" value="1"/>
</dbReference>
<feature type="domain" description="TonB-dependent receptor-like beta-barrel" evidence="13">
    <location>
        <begin position="316"/>
        <end position="824"/>
    </location>
</feature>
<reference evidence="15" key="1">
    <citation type="submission" date="2021-12" db="EMBL/GenBank/DDBJ databases">
        <authorList>
            <person name="Cha I.-T."/>
            <person name="Lee K.-E."/>
            <person name="Park S.-J."/>
        </authorList>
    </citation>
    <scope>NUCLEOTIDE SEQUENCE</scope>
    <source>
        <strain evidence="15">YSM-43</strain>
    </source>
</reference>
<keyword evidence="5 12" id="KW-0732">Signal</keyword>
<comment type="subcellular location">
    <subcellularLocation>
        <location evidence="1 10">Cell outer membrane</location>
        <topology evidence="1 10">Multi-pass membrane protein</topology>
    </subcellularLocation>
</comment>
<evidence type="ECO:0000256" key="4">
    <source>
        <dbReference type="ARBA" id="ARBA00022692"/>
    </source>
</evidence>
<evidence type="ECO:0000313" key="16">
    <source>
        <dbReference type="Proteomes" id="UP000830454"/>
    </source>
</evidence>
<keyword evidence="8 15" id="KW-0675">Receptor</keyword>
<dbReference type="SUPFAM" id="SSF56935">
    <property type="entry name" value="Porins"/>
    <property type="match status" value="1"/>
</dbReference>
<evidence type="ECO:0000256" key="11">
    <source>
        <dbReference type="RuleBase" id="RU003357"/>
    </source>
</evidence>
<keyword evidence="9 10" id="KW-0998">Cell outer membrane</keyword>
<dbReference type="InterPro" id="IPR008969">
    <property type="entry name" value="CarboxyPept-like_regulatory"/>
</dbReference>
<dbReference type="Pfam" id="PF07715">
    <property type="entry name" value="Plug"/>
    <property type="match status" value="1"/>
</dbReference>
<dbReference type="Pfam" id="PF00593">
    <property type="entry name" value="TonB_dep_Rec_b-barrel"/>
    <property type="match status" value="1"/>
</dbReference>
<gene>
    <name evidence="15" type="ORF">LXD69_06040</name>
</gene>
<feature type="chain" id="PRO_5045346220" evidence="12">
    <location>
        <begin position="23"/>
        <end position="880"/>
    </location>
</feature>
<accession>A0ABY4HQC8</accession>
<dbReference type="PROSITE" id="PS52016">
    <property type="entry name" value="TONB_DEPENDENT_REC_3"/>
    <property type="match status" value="1"/>
</dbReference>
<evidence type="ECO:0000256" key="8">
    <source>
        <dbReference type="ARBA" id="ARBA00023170"/>
    </source>
</evidence>
<evidence type="ECO:0000256" key="5">
    <source>
        <dbReference type="ARBA" id="ARBA00022729"/>
    </source>
</evidence>
<keyword evidence="16" id="KW-1185">Reference proteome</keyword>
<dbReference type="Gene3D" id="2.40.170.20">
    <property type="entry name" value="TonB-dependent receptor, beta-barrel domain"/>
    <property type="match status" value="1"/>
</dbReference>
<dbReference type="InterPro" id="IPR000531">
    <property type="entry name" value="Beta-barrel_TonB"/>
</dbReference>
<dbReference type="InterPro" id="IPR010917">
    <property type="entry name" value="TonB_rcpt_CS"/>
</dbReference>
<evidence type="ECO:0000256" key="12">
    <source>
        <dbReference type="SAM" id="SignalP"/>
    </source>
</evidence>
<reference evidence="15" key="2">
    <citation type="submission" date="2022-04" db="EMBL/GenBank/DDBJ databases">
        <title>Complete Genome Sequence of Flavobacterium sediminilitoris YSM-43, Isolated from a Tidal Sediment.</title>
        <authorList>
            <person name="Lee P.A."/>
        </authorList>
    </citation>
    <scope>NUCLEOTIDE SEQUENCE</scope>
    <source>
        <strain evidence="15">YSM-43</strain>
    </source>
</reference>
<keyword evidence="4 10" id="KW-0812">Transmembrane</keyword>
<proteinExistence type="inferred from homology"/>
<dbReference type="Gene3D" id="2.60.40.1120">
    <property type="entry name" value="Carboxypeptidase-like, regulatory domain"/>
    <property type="match status" value="1"/>
</dbReference>
<dbReference type="InterPro" id="IPR039426">
    <property type="entry name" value="TonB-dep_rcpt-like"/>
</dbReference>
<dbReference type="SUPFAM" id="SSF49464">
    <property type="entry name" value="Carboxypeptidase regulatory domain-like"/>
    <property type="match status" value="1"/>
</dbReference>
<feature type="signal peptide" evidence="12">
    <location>
        <begin position="1"/>
        <end position="22"/>
    </location>
</feature>
<keyword evidence="7 10" id="KW-0472">Membrane</keyword>
<name>A0ABY4HQC8_9FLAO</name>
<dbReference type="EMBL" id="CP090145">
    <property type="protein sequence ID" value="UOX35069.1"/>
    <property type="molecule type" value="Genomic_DNA"/>
</dbReference>
<dbReference type="Proteomes" id="UP000830454">
    <property type="component" value="Chromosome"/>
</dbReference>
<evidence type="ECO:0000256" key="7">
    <source>
        <dbReference type="ARBA" id="ARBA00023136"/>
    </source>
</evidence>
<evidence type="ECO:0000256" key="1">
    <source>
        <dbReference type="ARBA" id="ARBA00004571"/>
    </source>
</evidence>
<evidence type="ECO:0000313" key="15">
    <source>
        <dbReference type="EMBL" id="UOX35069.1"/>
    </source>
</evidence>
<evidence type="ECO:0000256" key="10">
    <source>
        <dbReference type="PROSITE-ProRule" id="PRU01360"/>
    </source>
</evidence>
<evidence type="ECO:0000256" key="3">
    <source>
        <dbReference type="ARBA" id="ARBA00022452"/>
    </source>
</evidence>
<sequence length="880" mass="97325">MKIFKKLTIFGFFLFATLTAFSQAKITGVVVDQEFNEPLPGANVLIKGTKDGSTTGFDGKFSISTSLTSGEIVISYLGYKTKTISFTMKGNSINVGNISLSSDENQLETVVLIGTGIIDLAKDRKTPIAVSTIKAIEIQEKVGTSDITQAMVNTPSVYVADQSRGYGDSNIRVRGFAQDNTAVLINGQPVNGMEDGLVYWSNWSGLTDIANGIQIQRGLGSSKLAISSVGGTINIVTKATDKKEGGFASLGVANNSYFKTLAGYNTGLNEKGWGMSIMMSHWQGEGYTIGTQGRGQNYFISVGYKPSDKHNFNFLLTGAPQYHNQSYSQSISTFLEKGRKYNSNWGTLDGKFKSEVGNYYHKPVANLNWDYTISENSSLSTVLYASWGRGGSVGSVGGGRVRTNGQIDFDQIYANNLASTTGASTYALRNSVNSHEWYGLITNFETKFTDELTFNAGFDLRTYKGTHFRQLTDLLGADYYLDNDVLNVNNPNNQISATYNSDPWSALFNYADEGERYAWDYDERITYGGAFSQIEYSNDKFSVFFQGALSNQSHVRWDRYQYLPADEKSKSVNNIGYNAKGGVAYNINENHAVYSNAGYYSRQPYHDNIYLNFGNDVNPLTKNEKILGLELGYSFNSSYFSANLNAYRTSWKDRVTTTSSVAEAGDVVGTTVLNEGDIVYATNQGVEQLHSGVELDFVARPIQKLSLKGFASVGDWKYQDDVVTTYRNQDRVILDQEKKDVDGGEVGGAAQTSWGLGLKYEIFTRFNIDVDWRNYTKLYADVSPIKENLELPKYDLVDAGLSYKMLVGKDDKNSVAFRLNVNNVFQEIYLASIVASRSSGNVDGLFQANDTDASFNGINVKNSAYFGLGRTWNFSIRYNF</sequence>
<keyword evidence="3 10" id="KW-1134">Transmembrane beta strand</keyword>
<comment type="similarity">
    <text evidence="10 11">Belongs to the TonB-dependent receptor family.</text>
</comment>
<dbReference type="InterPro" id="IPR012910">
    <property type="entry name" value="Plug_dom"/>
</dbReference>
<keyword evidence="6 11" id="KW-0798">TonB box</keyword>
<evidence type="ECO:0000259" key="14">
    <source>
        <dbReference type="Pfam" id="PF07715"/>
    </source>
</evidence>
<dbReference type="PANTHER" id="PTHR30069:SF29">
    <property type="entry name" value="HEMOGLOBIN AND HEMOGLOBIN-HAPTOGLOBIN-BINDING PROTEIN 1-RELATED"/>
    <property type="match status" value="1"/>
</dbReference>
<evidence type="ECO:0000259" key="13">
    <source>
        <dbReference type="Pfam" id="PF00593"/>
    </source>
</evidence>
<evidence type="ECO:0000256" key="9">
    <source>
        <dbReference type="ARBA" id="ARBA00023237"/>
    </source>
</evidence>
<feature type="domain" description="TonB-dependent receptor plug" evidence="14">
    <location>
        <begin position="123"/>
        <end position="232"/>
    </location>
</feature>
<dbReference type="InterPro" id="IPR037066">
    <property type="entry name" value="Plug_dom_sf"/>
</dbReference>
<evidence type="ECO:0000256" key="6">
    <source>
        <dbReference type="ARBA" id="ARBA00023077"/>
    </source>
</evidence>
<dbReference type="Pfam" id="PF13715">
    <property type="entry name" value="CarbopepD_reg_2"/>
    <property type="match status" value="1"/>
</dbReference>
<dbReference type="InterPro" id="IPR036942">
    <property type="entry name" value="Beta-barrel_TonB_sf"/>
</dbReference>
<dbReference type="PANTHER" id="PTHR30069">
    <property type="entry name" value="TONB-DEPENDENT OUTER MEMBRANE RECEPTOR"/>
    <property type="match status" value="1"/>
</dbReference>
<protein>
    <submittedName>
        <fullName evidence="15">TonB-dependent receptor</fullName>
    </submittedName>
</protein>